<feature type="compositionally biased region" description="Low complexity" evidence="1">
    <location>
        <begin position="227"/>
        <end position="248"/>
    </location>
</feature>
<name>A0ABR1TT50_9PEZI</name>
<protein>
    <recommendedName>
        <fullName evidence="4">AGA1 A-agglutinin anchor subunit</fullName>
    </recommendedName>
</protein>
<evidence type="ECO:0000256" key="1">
    <source>
        <dbReference type="SAM" id="MobiDB-lite"/>
    </source>
</evidence>
<feature type="compositionally biased region" description="Low complexity" evidence="1">
    <location>
        <begin position="152"/>
        <end position="171"/>
    </location>
</feature>
<dbReference type="GeneID" id="92096028"/>
<feature type="compositionally biased region" description="Low complexity" evidence="1">
    <location>
        <begin position="182"/>
        <end position="192"/>
    </location>
</feature>
<feature type="compositionally biased region" description="Low complexity" evidence="1">
    <location>
        <begin position="55"/>
        <end position="88"/>
    </location>
</feature>
<feature type="compositionally biased region" description="Polar residues" evidence="1">
    <location>
        <begin position="20"/>
        <end position="39"/>
    </location>
</feature>
<keyword evidence="3" id="KW-1185">Reference proteome</keyword>
<feature type="compositionally biased region" description="Polar residues" evidence="1">
    <location>
        <begin position="100"/>
        <end position="118"/>
    </location>
</feature>
<proteinExistence type="predicted"/>
<organism evidence="2 3">
    <name type="scientific">Apiospora phragmitis</name>
    <dbReference type="NCBI Taxonomy" id="2905665"/>
    <lineage>
        <taxon>Eukaryota</taxon>
        <taxon>Fungi</taxon>
        <taxon>Dikarya</taxon>
        <taxon>Ascomycota</taxon>
        <taxon>Pezizomycotina</taxon>
        <taxon>Sordariomycetes</taxon>
        <taxon>Xylariomycetidae</taxon>
        <taxon>Amphisphaeriales</taxon>
        <taxon>Apiosporaceae</taxon>
        <taxon>Apiospora</taxon>
    </lineage>
</organism>
<feature type="compositionally biased region" description="Polar residues" evidence="1">
    <location>
        <begin position="1"/>
        <end position="10"/>
    </location>
</feature>
<gene>
    <name evidence="2" type="ORF">PG994_011556</name>
</gene>
<feature type="compositionally biased region" description="Polar residues" evidence="1">
    <location>
        <begin position="138"/>
        <end position="151"/>
    </location>
</feature>
<evidence type="ECO:0008006" key="4">
    <source>
        <dbReference type="Google" id="ProtNLM"/>
    </source>
</evidence>
<feature type="compositionally biased region" description="Polar residues" evidence="1">
    <location>
        <begin position="193"/>
        <end position="219"/>
    </location>
</feature>
<feature type="compositionally biased region" description="Polar residues" evidence="1">
    <location>
        <begin position="249"/>
        <end position="261"/>
    </location>
</feature>
<feature type="region of interest" description="Disordered" evidence="1">
    <location>
        <begin position="1"/>
        <end position="281"/>
    </location>
</feature>
<dbReference type="EMBL" id="JAQQWL010000011">
    <property type="protein sequence ID" value="KAK8049826.1"/>
    <property type="molecule type" value="Genomic_DNA"/>
</dbReference>
<dbReference type="RefSeq" id="XP_066712075.1">
    <property type="nucleotide sequence ID" value="XM_066862965.1"/>
</dbReference>
<dbReference type="Proteomes" id="UP001480595">
    <property type="component" value="Unassembled WGS sequence"/>
</dbReference>
<evidence type="ECO:0000313" key="3">
    <source>
        <dbReference type="Proteomes" id="UP001480595"/>
    </source>
</evidence>
<sequence>MSSNSGLSRTRSLRKPASTIAGSTNQKENTKLAPSSSNDPGKASPSRLPQVKPLTRSATTTATTSASTRARTTNPTRTSTTSAAVPPTTGGGRPLAGILSSRNGLATTRRASPTTAENTAAAAKPLGRAPSTRHAPSASGNIRSVSRESSASTQRPSSSGGVSSASTVTRSNTLGHARAKSTATGLTAATTLKPPSSRVSTAASSIASAKPQTRSQTLQARGATHGASASTSSATAAAAAPPSLPAASQNRPAFNTNQQHYSPLKSHAPKPLTSTFLAPPSPSKLPANVAITAETARLQTELLQLSLLHRDAGATAAEWHDSAQQKLGARFAELVRTEQALGGCERDGVEARNAAVLMLDQVVNGVWRFGEPGGRYARVVEEFEDWAGRLQGIMEARRKGDVNPLLGDGADDKGEVLFIGDLENRWRDECPGLVRKLEEWRRLLRHLGPVPDGSGVAAANAATTTTQEGDSGQKSSLARILEGYTGMVDDMLTELALMEQMVREAVRAEDDWIEAMNKELNLGNEKDAPGDRSAPLWKMVV</sequence>
<evidence type="ECO:0000313" key="2">
    <source>
        <dbReference type="EMBL" id="KAK8049826.1"/>
    </source>
</evidence>
<reference evidence="2 3" key="1">
    <citation type="submission" date="2023-01" db="EMBL/GenBank/DDBJ databases">
        <title>Analysis of 21 Apiospora genomes using comparative genomics revels a genus with tremendous synthesis potential of carbohydrate active enzymes and secondary metabolites.</title>
        <authorList>
            <person name="Sorensen T."/>
        </authorList>
    </citation>
    <scope>NUCLEOTIDE SEQUENCE [LARGE SCALE GENOMIC DNA]</scope>
    <source>
        <strain evidence="2 3">CBS 135458</strain>
    </source>
</reference>
<comment type="caution">
    <text evidence="2">The sequence shown here is derived from an EMBL/GenBank/DDBJ whole genome shotgun (WGS) entry which is preliminary data.</text>
</comment>
<accession>A0ABR1TT50</accession>